<accession>H2BXY3</accession>
<dbReference type="eggNOG" id="COG4771">
    <property type="taxonomic scope" value="Bacteria"/>
</dbReference>
<dbReference type="RefSeq" id="WP_006988458.1">
    <property type="nucleotide sequence ID" value="NZ_JH594606.1"/>
</dbReference>
<feature type="domain" description="Secretin/TonB short N-terminal" evidence="4">
    <location>
        <begin position="64"/>
        <end position="114"/>
    </location>
</feature>
<protein>
    <submittedName>
        <fullName evidence="5">Secretin/TonB short domain-containing protein</fullName>
    </submittedName>
</protein>
<sequence>MNTKLQFFPNYLTKSYLFLVVGILICSAGTKAWSAINNDIQISIQVKNASITEVFSAIEDETGFTFVFDESISNANHSFTFQFENERLERIFQRITTKTGFQFKKINHTISVMKPDIQ</sequence>
<keyword evidence="6" id="KW-1185">Reference proteome</keyword>
<dbReference type="AlphaFoldDB" id="H2BXY3"/>
<keyword evidence="1" id="KW-0813">Transport</keyword>
<evidence type="ECO:0000313" key="5">
    <source>
        <dbReference type="EMBL" id="EHQ02146.1"/>
    </source>
</evidence>
<gene>
    <name evidence="5" type="ORF">Gilli_1496</name>
</gene>
<name>H2BXY3_GILLR</name>
<proteinExistence type="predicted"/>
<dbReference type="GO" id="GO:0019867">
    <property type="term" value="C:outer membrane"/>
    <property type="evidence" value="ECO:0007669"/>
    <property type="project" value="InterPro"/>
</dbReference>
<evidence type="ECO:0000256" key="3">
    <source>
        <dbReference type="ARBA" id="ARBA00023237"/>
    </source>
</evidence>
<feature type="non-terminal residue" evidence="5">
    <location>
        <position position="118"/>
    </location>
</feature>
<organism evidence="5 6">
    <name type="scientific">Gillisia limnaea (strain DSM 15749 / LMG 21470 / R-8282)</name>
    <dbReference type="NCBI Taxonomy" id="865937"/>
    <lineage>
        <taxon>Bacteria</taxon>
        <taxon>Pseudomonadati</taxon>
        <taxon>Bacteroidota</taxon>
        <taxon>Flavobacteriia</taxon>
        <taxon>Flavobacteriales</taxon>
        <taxon>Flavobacteriaceae</taxon>
        <taxon>Gillisia</taxon>
    </lineage>
</organism>
<evidence type="ECO:0000313" key="6">
    <source>
        <dbReference type="Proteomes" id="UP000003844"/>
    </source>
</evidence>
<evidence type="ECO:0000256" key="2">
    <source>
        <dbReference type="ARBA" id="ARBA00023136"/>
    </source>
</evidence>
<dbReference type="Pfam" id="PF07660">
    <property type="entry name" value="STN"/>
    <property type="match status" value="1"/>
</dbReference>
<dbReference type="EMBL" id="JH594606">
    <property type="protein sequence ID" value="EHQ02146.1"/>
    <property type="molecule type" value="Genomic_DNA"/>
</dbReference>
<evidence type="ECO:0000259" key="4">
    <source>
        <dbReference type="Pfam" id="PF07660"/>
    </source>
</evidence>
<keyword evidence="2" id="KW-0472">Membrane</keyword>
<dbReference type="InterPro" id="IPR011662">
    <property type="entry name" value="Secretin/TonB_short_N"/>
</dbReference>
<dbReference type="Proteomes" id="UP000003844">
    <property type="component" value="Unassembled WGS sequence"/>
</dbReference>
<reference evidence="6" key="1">
    <citation type="journal article" date="2012" name="Stand. Genomic Sci.">
        <title>Genome sequence of the Antarctic rhodopsins-containing flavobacterium Gillisia limnaea type strain (R-8282(T)).</title>
        <authorList>
            <person name="Riedel T."/>
            <person name="Held B."/>
            <person name="Nolan M."/>
            <person name="Lucas S."/>
            <person name="Lapidus A."/>
            <person name="Tice H."/>
            <person name="Del Rio T.G."/>
            <person name="Cheng J.F."/>
            <person name="Han C."/>
            <person name="Tapia R."/>
            <person name="Goodwin L.A."/>
            <person name="Pitluck S."/>
            <person name="Liolios K."/>
            <person name="Mavromatis K."/>
            <person name="Pagani I."/>
            <person name="Ivanova N."/>
            <person name="Mikhailova N."/>
            <person name="Pati A."/>
            <person name="Chen A."/>
            <person name="Palaniappan K."/>
            <person name="Land M."/>
            <person name="Rohde M."/>
            <person name="Tindall B.J."/>
            <person name="Detter J.C."/>
            <person name="Goker M."/>
            <person name="Bristow J."/>
            <person name="Eisen J.A."/>
            <person name="Markowitz V."/>
            <person name="Hugenholtz P."/>
            <person name="Kyrpides N.C."/>
            <person name="Klenk H.P."/>
            <person name="Woyke T."/>
        </authorList>
    </citation>
    <scope>NUCLEOTIDE SEQUENCE [LARGE SCALE GENOMIC DNA]</scope>
    <source>
        <strain evidence="6">DSM 15749 / LMG 21470 / R-8282</strain>
    </source>
</reference>
<dbReference type="HOGENOM" id="CLU_2077976_0_0_10"/>
<dbReference type="Gene3D" id="3.55.50.30">
    <property type="match status" value="1"/>
</dbReference>
<keyword evidence="3" id="KW-0998">Cell outer membrane</keyword>
<evidence type="ECO:0000256" key="1">
    <source>
        <dbReference type="ARBA" id="ARBA00022448"/>
    </source>
</evidence>